<dbReference type="EMBL" id="VXAB01000429">
    <property type="protein sequence ID" value="NXJ03565.1"/>
    <property type="molecule type" value="Genomic_DNA"/>
</dbReference>
<evidence type="ECO:0000256" key="2">
    <source>
        <dbReference type="ARBA" id="ARBA00022801"/>
    </source>
</evidence>
<feature type="non-terminal residue" evidence="4">
    <location>
        <position position="1"/>
    </location>
</feature>
<keyword evidence="2" id="KW-0378">Hydrolase</keyword>
<dbReference type="PANTHER" id="PTHR11347">
    <property type="entry name" value="CYCLIC NUCLEOTIDE PHOSPHODIESTERASE"/>
    <property type="match status" value="1"/>
</dbReference>
<evidence type="ECO:0000259" key="3">
    <source>
        <dbReference type="PROSITE" id="PS51845"/>
    </source>
</evidence>
<dbReference type="AlphaFoldDB" id="A0A7K9Y0V7"/>
<dbReference type="GO" id="GO:0046872">
    <property type="term" value="F:metal ion binding"/>
    <property type="evidence" value="ECO:0007669"/>
    <property type="project" value="UniProtKB-KW"/>
</dbReference>
<name>A0A7K9Y0V7_9GALL</name>
<keyword evidence="5" id="KW-1185">Reference proteome</keyword>
<accession>A0A7K9Y0V7</accession>
<dbReference type="InterPro" id="IPR002073">
    <property type="entry name" value="PDEase_catalytic_dom"/>
</dbReference>
<organism evidence="4 5">
    <name type="scientific">Odontophorus gujanensis</name>
    <name type="common">marbled wood quail</name>
    <dbReference type="NCBI Taxonomy" id="886794"/>
    <lineage>
        <taxon>Eukaryota</taxon>
        <taxon>Metazoa</taxon>
        <taxon>Chordata</taxon>
        <taxon>Craniata</taxon>
        <taxon>Vertebrata</taxon>
        <taxon>Euteleostomi</taxon>
        <taxon>Archelosauria</taxon>
        <taxon>Archosauria</taxon>
        <taxon>Dinosauria</taxon>
        <taxon>Saurischia</taxon>
        <taxon>Theropoda</taxon>
        <taxon>Coelurosauria</taxon>
        <taxon>Aves</taxon>
        <taxon>Neognathae</taxon>
        <taxon>Galloanserae</taxon>
        <taxon>Galliformes</taxon>
        <taxon>Odontophoridae</taxon>
        <taxon>Odontophorus</taxon>
    </lineage>
</organism>
<protein>
    <submittedName>
        <fullName evidence="4">PDE4A phosphodiesterase</fullName>
    </submittedName>
</protein>
<dbReference type="PROSITE" id="PS51845">
    <property type="entry name" value="PDEASE_I_2"/>
    <property type="match status" value="1"/>
</dbReference>
<feature type="domain" description="PDEase" evidence="3">
    <location>
        <begin position="1"/>
        <end position="77"/>
    </location>
</feature>
<dbReference type="Proteomes" id="UP000522663">
    <property type="component" value="Unassembled WGS sequence"/>
</dbReference>
<evidence type="ECO:0000313" key="5">
    <source>
        <dbReference type="Proteomes" id="UP000522663"/>
    </source>
</evidence>
<comment type="caution">
    <text evidence="4">The sequence shown here is derived from an EMBL/GenBank/DDBJ whole genome shotgun (WGS) entry which is preliminary data.</text>
</comment>
<evidence type="ECO:0000313" key="4">
    <source>
        <dbReference type="EMBL" id="NXJ03565.1"/>
    </source>
</evidence>
<dbReference type="SUPFAM" id="SSF109604">
    <property type="entry name" value="HD-domain/PDEase-like"/>
    <property type="match status" value="1"/>
</dbReference>
<dbReference type="InterPro" id="IPR036971">
    <property type="entry name" value="PDEase_catalytic_dom_sf"/>
</dbReference>
<keyword evidence="1" id="KW-0479">Metal-binding</keyword>
<dbReference type="GO" id="GO:0007165">
    <property type="term" value="P:signal transduction"/>
    <property type="evidence" value="ECO:0007669"/>
    <property type="project" value="InterPro"/>
</dbReference>
<proteinExistence type="predicted"/>
<sequence length="77" mass="8494">QHHVAVGFRLLHEDGCDIFQNLSTAQRRRLRAIVTDVVLATDMAKHAALLSDLRAVVDSRQRSSTGALQLNSDSARI</sequence>
<gene>
    <name evidence="4" type="primary">Pde4a</name>
    <name evidence="4" type="ORF">ODOGUJ_R15297</name>
</gene>
<dbReference type="Gene3D" id="1.10.1300.10">
    <property type="entry name" value="3'5'-cyclic nucleotide phosphodiesterase, catalytic domain"/>
    <property type="match status" value="1"/>
</dbReference>
<feature type="non-terminal residue" evidence="4">
    <location>
        <position position="77"/>
    </location>
</feature>
<evidence type="ECO:0000256" key="1">
    <source>
        <dbReference type="ARBA" id="ARBA00022723"/>
    </source>
</evidence>
<dbReference type="Pfam" id="PF00233">
    <property type="entry name" value="PDEase_I"/>
    <property type="match status" value="1"/>
</dbReference>
<dbReference type="GO" id="GO:0004114">
    <property type="term" value="F:3',5'-cyclic-nucleotide phosphodiesterase activity"/>
    <property type="evidence" value="ECO:0007669"/>
    <property type="project" value="InterPro"/>
</dbReference>
<dbReference type="OrthoDB" id="189220at2759"/>
<reference evidence="4 5" key="1">
    <citation type="submission" date="2019-09" db="EMBL/GenBank/DDBJ databases">
        <title>Bird 10,000 Genomes (B10K) Project - Family phase.</title>
        <authorList>
            <person name="Zhang G."/>
        </authorList>
    </citation>
    <scope>NUCLEOTIDE SEQUENCE [LARGE SCALE GENOMIC DNA]</scope>
    <source>
        <strain evidence="4">B10K-DU-001-53</strain>
        <tissue evidence="4">Muscle</tissue>
    </source>
</reference>